<dbReference type="GeneID" id="40827523"/>
<gene>
    <name evidence="6" type="ORF">SAMN05444921_101186</name>
</gene>
<dbReference type="AlphaFoldDB" id="A0A1G9MMR1"/>
<proteinExistence type="predicted"/>
<feature type="disulfide bond" evidence="4">
    <location>
        <begin position="38"/>
        <end position="54"/>
    </location>
</feature>
<dbReference type="SUPFAM" id="SSF49498">
    <property type="entry name" value="alpha-Amylase inhibitor tendamistat"/>
    <property type="match status" value="1"/>
</dbReference>
<evidence type="ECO:0000256" key="3">
    <source>
        <dbReference type="PIRNR" id="PIRNR001658"/>
    </source>
</evidence>
<feature type="disulfide bond" evidence="4">
    <location>
        <begin position="72"/>
        <end position="99"/>
    </location>
</feature>
<keyword evidence="5" id="KW-0732">Signal</keyword>
<sequence>MRQLVGSIIGGAVFMTLSAAGAGHAAPATEGGEPAPECVRYAASWRYTHVTNDCGTAHRVTVEYTDGAEVPCREAQPGATVTFPGYGTGGNGVLRVLLCPPQPV</sequence>
<dbReference type="InterPro" id="IPR036379">
    <property type="entry name" value="A-amylase_inhib_sf"/>
</dbReference>
<feature type="chain" id="PRO_5011678639" description="Alpha-amylase inhibitor" evidence="5">
    <location>
        <begin position="26"/>
        <end position="104"/>
    </location>
</feature>
<dbReference type="SMART" id="SM00783">
    <property type="entry name" value="A_amylase_inhib"/>
    <property type="match status" value="1"/>
</dbReference>
<evidence type="ECO:0000256" key="5">
    <source>
        <dbReference type="SAM" id="SignalP"/>
    </source>
</evidence>
<evidence type="ECO:0000313" key="7">
    <source>
        <dbReference type="Proteomes" id="UP000199063"/>
    </source>
</evidence>
<protein>
    <recommendedName>
        <fullName evidence="3">Alpha-amylase inhibitor</fullName>
    </recommendedName>
</protein>
<dbReference type="OrthoDB" id="4295858at2"/>
<feature type="signal peptide" evidence="5">
    <location>
        <begin position="1"/>
        <end position="25"/>
    </location>
</feature>
<reference evidence="7" key="1">
    <citation type="submission" date="2016-10" db="EMBL/GenBank/DDBJ databases">
        <authorList>
            <person name="Varghese N."/>
            <person name="Submissions S."/>
        </authorList>
    </citation>
    <scope>NUCLEOTIDE SEQUENCE [LARGE SCALE GENOMIC DNA]</scope>
    <source>
        <strain evidence="7">CGMCC 4.7042</strain>
    </source>
</reference>
<dbReference type="InterPro" id="IPR000833">
    <property type="entry name" value="A-amylase_inhib"/>
</dbReference>
<name>A0A1G9MMR1_9ACTN</name>
<dbReference type="Pfam" id="PF01356">
    <property type="entry name" value="A_amylase_inhib"/>
    <property type="match status" value="1"/>
</dbReference>
<keyword evidence="2 4" id="KW-1015">Disulfide bond</keyword>
<keyword evidence="7" id="KW-1185">Reference proteome</keyword>
<comment type="function">
    <text evidence="3">Inhibits mammalian alpha-amylases specifically but has no action on plant and microbial alpha-amylases.</text>
</comment>
<evidence type="ECO:0000313" key="6">
    <source>
        <dbReference type="EMBL" id="SDL75572.1"/>
    </source>
</evidence>
<dbReference type="PIRSF" id="PIRSF001658">
    <property type="entry name" value="Amylase_inhib"/>
    <property type="match status" value="1"/>
</dbReference>
<dbReference type="GO" id="GO:0015066">
    <property type="term" value="F:alpha-amylase inhibitor activity"/>
    <property type="evidence" value="ECO:0007669"/>
    <property type="project" value="UniProtKB-UniRule"/>
</dbReference>
<dbReference type="Proteomes" id="UP000199063">
    <property type="component" value="Unassembled WGS sequence"/>
</dbReference>
<evidence type="ECO:0000256" key="2">
    <source>
        <dbReference type="ARBA" id="ARBA00023157"/>
    </source>
</evidence>
<keyword evidence="1 3" id="KW-0022">Alpha-amylase inhibitor</keyword>
<dbReference type="STRING" id="1196353.SAMN05444921_101186"/>
<accession>A0A1G9MMR1</accession>
<dbReference type="EMBL" id="FNHI01000001">
    <property type="protein sequence ID" value="SDL75572.1"/>
    <property type="molecule type" value="Genomic_DNA"/>
</dbReference>
<dbReference type="RefSeq" id="WP_093651819.1">
    <property type="nucleotide sequence ID" value="NZ_FNHI01000001.1"/>
</dbReference>
<dbReference type="Gene3D" id="2.60.40.20">
    <property type="entry name" value="Alpha-amylase inhibitor"/>
    <property type="match status" value="1"/>
</dbReference>
<evidence type="ECO:0000256" key="1">
    <source>
        <dbReference type="ARBA" id="ARBA00022579"/>
    </source>
</evidence>
<organism evidence="6 7">
    <name type="scientific">Streptomyces wuyuanensis</name>
    <dbReference type="NCBI Taxonomy" id="1196353"/>
    <lineage>
        <taxon>Bacteria</taxon>
        <taxon>Bacillati</taxon>
        <taxon>Actinomycetota</taxon>
        <taxon>Actinomycetes</taxon>
        <taxon>Kitasatosporales</taxon>
        <taxon>Streptomycetaceae</taxon>
        <taxon>Streptomyces</taxon>
    </lineage>
</organism>
<evidence type="ECO:0000256" key="4">
    <source>
        <dbReference type="PIRSR" id="PIRSR001658-50"/>
    </source>
</evidence>